<feature type="compositionally biased region" description="Basic residues" evidence="2">
    <location>
        <begin position="380"/>
        <end position="390"/>
    </location>
</feature>
<dbReference type="Proteomes" id="UP001151760">
    <property type="component" value="Unassembled WGS sequence"/>
</dbReference>
<sequence>MLPRLHSNNLNFPHPDSTKDYRQTLDNKLPYYDGNERATFRGDKLLMLLEQRENTHLEQVEATQGNNRLSSVIIAKGSGQVLTKEEIAILVDPGLSDTQTSQTVITHNAAYQADDLDAYDSDCDELNSAKIALMANLSRNGSDALTETETEITSDSNIIPYSQYLSETQQETVQNSNSSAQQDVLILSIFDYKEEVKDLKEIQNVKNSFSGSNEQYAEIVRLKQTLSEQVQEKDSLIKTVSDLKNDLKMEENKNIDREITLEKKIKQLDNIIFKRGQSAQTVHMMTKSKICYDHSTKQAIGFEKPFYLKKVREMLVLLIVLCRNGYLRKGRKTKPKTTKLGTEWKSVKRRSQIEAKKSTKSKSQQESQKVKVKVNPDKVKVKRKSKSEEI</sequence>
<protein>
    <submittedName>
        <fullName evidence="3">Uncharacterized protein</fullName>
    </submittedName>
</protein>
<evidence type="ECO:0000256" key="2">
    <source>
        <dbReference type="SAM" id="MobiDB-lite"/>
    </source>
</evidence>
<evidence type="ECO:0000313" key="4">
    <source>
        <dbReference type="Proteomes" id="UP001151760"/>
    </source>
</evidence>
<dbReference type="EMBL" id="BQNB010021071">
    <property type="protein sequence ID" value="GJU02542.1"/>
    <property type="molecule type" value="Genomic_DNA"/>
</dbReference>
<evidence type="ECO:0000256" key="1">
    <source>
        <dbReference type="SAM" id="Coils"/>
    </source>
</evidence>
<comment type="caution">
    <text evidence="3">The sequence shown here is derived from an EMBL/GenBank/DDBJ whole genome shotgun (WGS) entry which is preliminary data.</text>
</comment>
<name>A0ABQ5IQM9_9ASTR</name>
<gene>
    <name evidence="3" type="ORF">Tco_1112880</name>
</gene>
<feature type="region of interest" description="Disordered" evidence="2">
    <location>
        <begin position="331"/>
        <end position="390"/>
    </location>
</feature>
<evidence type="ECO:0000313" key="3">
    <source>
        <dbReference type="EMBL" id="GJU02542.1"/>
    </source>
</evidence>
<feature type="coiled-coil region" evidence="1">
    <location>
        <begin position="226"/>
        <end position="253"/>
    </location>
</feature>
<organism evidence="3 4">
    <name type="scientific">Tanacetum coccineum</name>
    <dbReference type="NCBI Taxonomy" id="301880"/>
    <lineage>
        <taxon>Eukaryota</taxon>
        <taxon>Viridiplantae</taxon>
        <taxon>Streptophyta</taxon>
        <taxon>Embryophyta</taxon>
        <taxon>Tracheophyta</taxon>
        <taxon>Spermatophyta</taxon>
        <taxon>Magnoliopsida</taxon>
        <taxon>eudicotyledons</taxon>
        <taxon>Gunneridae</taxon>
        <taxon>Pentapetalae</taxon>
        <taxon>asterids</taxon>
        <taxon>campanulids</taxon>
        <taxon>Asterales</taxon>
        <taxon>Asteraceae</taxon>
        <taxon>Asteroideae</taxon>
        <taxon>Anthemideae</taxon>
        <taxon>Anthemidinae</taxon>
        <taxon>Tanacetum</taxon>
    </lineage>
</organism>
<keyword evidence="1" id="KW-0175">Coiled coil</keyword>
<reference evidence="3" key="1">
    <citation type="journal article" date="2022" name="Int. J. Mol. Sci.">
        <title>Draft Genome of Tanacetum Coccineum: Genomic Comparison of Closely Related Tanacetum-Family Plants.</title>
        <authorList>
            <person name="Yamashiro T."/>
            <person name="Shiraishi A."/>
            <person name="Nakayama K."/>
            <person name="Satake H."/>
        </authorList>
    </citation>
    <scope>NUCLEOTIDE SEQUENCE</scope>
</reference>
<proteinExistence type="predicted"/>
<reference evidence="3" key="2">
    <citation type="submission" date="2022-01" db="EMBL/GenBank/DDBJ databases">
        <authorList>
            <person name="Yamashiro T."/>
            <person name="Shiraishi A."/>
            <person name="Satake H."/>
            <person name="Nakayama K."/>
        </authorList>
    </citation>
    <scope>NUCLEOTIDE SEQUENCE</scope>
</reference>
<accession>A0ABQ5IQM9</accession>
<keyword evidence="4" id="KW-1185">Reference proteome</keyword>